<dbReference type="FunFam" id="3.40.50.720:FF:000026">
    <property type="entry name" value="Glyoxylate/hydroxypyruvate reductase B"/>
    <property type="match status" value="1"/>
</dbReference>
<evidence type="ECO:0000256" key="6">
    <source>
        <dbReference type="ARBA" id="ARBA00066661"/>
    </source>
</evidence>
<evidence type="ECO:0000313" key="13">
    <source>
        <dbReference type="Proteomes" id="UP000294650"/>
    </source>
</evidence>
<evidence type="ECO:0000256" key="2">
    <source>
        <dbReference type="ARBA" id="ARBA00051801"/>
    </source>
</evidence>
<evidence type="ECO:0000256" key="5">
    <source>
        <dbReference type="ARBA" id="ARBA00061278"/>
    </source>
</evidence>
<dbReference type="Pfam" id="PF02826">
    <property type="entry name" value="2-Hacid_dh_C"/>
    <property type="match status" value="1"/>
</dbReference>
<dbReference type="InterPro" id="IPR006139">
    <property type="entry name" value="D-isomer_2_OHA_DH_cat_dom"/>
</dbReference>
<dbReference type="Gene3D" id="3.40.50.720">
    <property type="entry name" value="NAD(P)-binding Rossmann-like Domain"/>
    <property type="match status" value="2"/>
</dbReference>
<evidence type="ECO:0000256" key="1">
    <source>
        <dbReference type="ARBA" id="ARBA00023002"/>
    </source>
</evidence>
<name>A0A4R3MRU1_9BACI</name>
<proteinExistence type="inferred from homology"/>
<dbReference type="GO" id="GO:0030267">
    <property type="term" value="F:glyoxylate reductase (NADPH) activity"/>
    <property type="evidence" value="ECO:0007669"/>
    <property type="project" value="UniProtKB-EC"/>
</dbReference>
<evidence type="ECO:0000259" key="10">
    <source>
        <dbReference type="Pfam" id="PF00389"/>
    </source>
</evidence>
<keyword evidence="1 9" id="KW-0560">Oxidoreductase</keyword>
<evidence type="ECO:0000256" key="3">
    <source>
        <dbReference type="ARBA" id="ARBA00052239"/>
    </source>
</evidence>
<feature type="domain" description="D-isomer specific 2-hydroxyacid dehydrogenase catalytic" evidence="10">
    <location>
        <begin position="17"/>
        <end position="320"/>
    </location>
</feature>
<dbReference type="InterPro" id="IPR029752">
    <property type="entry name" value="D-isomer_DH_CS1"/>
</dbReference>
<feature type="domain" description="D-isomer specific 2-hydroxyacid dehydrogenase NAD-binding" evidence="11">
    <location>
        <begin position="111"/>
        <end position="289"/>
    </location>
</feature>
<dbReference type="EC" id="1.1.1.81" evidence="7"/>
<accession>A0A4R3MRU1</accession>
<dbReference type="InterPro" id="IPR050223">
    <property type="entry name" value="D-isomer_2-hydroxyacid_DH"/>
</dbReference>
<gene>
    <name evidence="12" type="ORF">EDD68_11927</name>
</gene>
<sequence length="321" mass="36634">MSRPRVYMARKIPEKIWMPYKDQWDIQMWPYEDLPVSRTELFQQLKQADAIFTTLTDVVDQELMDNGKHLKIIANMAVGYDNIDVEYAHKKGIIVTNTPDVLTESTADLTFALLLAAARRLVEANQYIREDKWTTWSPLFMAGTDVHHKTIGIVGMGRIGEAVAHRAKGFHMNVLYHNRRRRPDAEKRIGATYVPFEDLLEQSDFVVCMTPLTRETEGLFDRKAFQKMKHTAIFINTSRGGTVNEQDLYEALKEGKILAAGLDVFQHEPIGKDHPLLQLDNVTALPHIGSATKDTRYQMMKLALENIELVLNGKKPKTPVT</sequence>
<dbReference type="Proteomes" id="UP000294650">
    <property type="component" value="Unassembled WGS sequence"/>
</dbReference>
<dbReference type="SUPFAM" id="SSF52283">
    <property type="entry name" value="Formate/glycerate dehydrogenase catalytic domain-like"/>
    <property type="match status" value="1"/>
</dbReference>
<dbReference type="AlphaFoldDB" id="A0A4R3MRU1"/>
<dbReference type="RefSeq" id="WP_132372517.1">
    <property type="nucleotide sequence ID" value="NZ_SMAN01000019.1"/>
</dbReference>
<evidence type="ECO:0000256" key="7">
    <source>
        <dbReference type="ARBA" id="ARBA00066674"/>
    </source>
</evidence>
<dbReference type="SUPFAM" id="SSF51735">
    <property type="entry name" value="NAD(P)-binding Rossmann-fold domains"/>
    <property type="match status" value="1"/>
</dbReference>
<evidence type="ECO:0000313" key="12">
    <source>
        <dbReference type="EMBL" id="TCT19080.1"/>
    </source>
</evidence>
<dbReference type="PANTHER" id="PTHR10996">
    <property type="entry name" value="2-HYDROXYACID DEHYDROGENASE-RELATED"/>
    <property type="match status" value="1"/>
</dbReference>
<organism evidence="12 13">
    <name type="scientific">Melghiribacillus thermohalophilus</name>
    <dbReference type="NCBI Taxonomy" id="1324956"/>
    <lineage>
        <taxon>Bacteria</taxon>
        <taxon>Bacillati</taxon>
        <taxon>Bacillota</taxon>
        <taxon>Bacilli</taxon>
        <taxon>Bacillales</taxon>
        <taxon>Bacillaceae</taxon>
        <taxon>Melghiribacillus</taxon>
    </lineage>
</organism>
<dbReference type="OrthoDB" id="9805416at2"/>
<dbReference type="CDD" id="cd05301">
    <property type="entry name" value="GDH"/>
    <property type="match status" value="1"/>
</dbReference>
<dbReference type="Pfam" id="PF00389">
    <property type="entry name" value="2-Hacid_dh"/>
    <property type="match status" value="1"/>
</dbReference>
<protein>
    <recommendedName>
        <fullName evidence="8">Glyoxylate/hydroxypyruvate reductase B</fullName>
        <ecNumber evidence="6">1.1.1.79</ecNumber>
        <ecNumber evidence="7">1.1.1.81</ecNumber>
    </recommendedName>
</protein>
<dbReference type="GO" id="GO:0051287">
    <property type="term" value="F:NAD binding"/>
    <property type="evidence" value="ECO:0007669"/>
    <property type="project" value="InterPro"/>
</dbReference>
<comment type="catalytic activity">
    <reaction evidence="3">
        <text>(R)-glycerate + NADP(+) = 3-hydroxypyruvate + NADPH + H(+)</text>
        <dbReference type="Rhea" id="RHEA:18657"/>
        <dbReference type="ChEBI" id="CHEBI:15378"/>
        <dbReference type="ChEBI" id="CHEBI:16659"/>
        <dbReference type="ChEBI" id="CHEBI:17180"/>
        <dbReference type="ChEBI" id="CHEBI:57783"/>
        <dbReference type="ChEBI" id="CHEBI:58349"/>
        <dbReference type="EC" id="1.1.1.81"/>
    </reaction>
</comment>
<comment type="catalytic activity">
    <reaction evidence="2">
        <text>(R)-glycerate + NAD(+) = 3-hydroxypyruvate + NADH + H(+)</text>
        <dbReference type="Rhea" id="RHEA:17905"/>
        <dbReference type="ChEBI" id="CHEBI:15378"/>
        <dbReference type="ChEBI" id="CHEBI:16659"/>
        <dbReference type="ChEBI" id="CHEBI:17180"/>
        <dbReference type="ChEBI" id="CHEBI:57540"/>
        <dbReference type="ChEBI" id="CHEBI:57945"/>
        <dbReference type="EC" id="1.1.1.81"/>
    </reaction>
</comment>
<evidence type="ECO:0000259" key="11">
    <source>
        <dbReference type="Pfam" id="PF02826"/>
    </source>
</evidence>
<dbReference type="PROSITE" id="PS00065">
    <property type="entry name" value="D_2_HYDROXYACID_DH_1"/>
    <property type="match status" value="1"/>
</dbReference>
<dbReference type="GO" id="GO:0005829">
    <property type="term" value="C:cytosol"/>
    <property type="evidence" value="ECO:0007669"/>
    <property type="project" value="TreeGrafter"/>
</dbReference>
<reference evidence="12 13" key="1">
    <citation type="submission" date="2019-03" db="EMBL/GenBank/DDBJ databases">
        <title>Genomic Encyclopedia of Type Strains, Phase IV (KMG-IV): sequencing the most valuable type-strain genomes for metagenomic binning, comparative biology and taxonomic classification.</title>
        <authorList>
            <person name="Goeker M."/>
        </authorList>
    </citation>
    <scope>NUCLEOTIDE SEQUENCE [LARGE SCALE GENOMIC DNA]</scope>
    <source>
        <strain evidence="12 13">DSM 25894</strain>
    </source>
</reference>
<evidence type="ECO:0000256" key="8">
    <source>
        <dbReference type="ARBA" id="ARBA00073362"/>
    </source>
</evidence>
<comment type="caution">
    <text evidence="12">The sequence shown here is derived from an EMBL/GenBank/DDBJ whole genome shotgun (WGS) entry which is preliminary data.</text>
</comment>
<evidence type="ECO:0000256" key="9">
    <source>
        <dbReference type="RuleBase" id="RU003719"/>
    </source>
</evidence>
<dbReference type="InterPro" id="IPR006140">
    <property type="entry name" value="D-isomer_DH_NAD-bd"/>
</dbReference>
<dbReference type="EC" id="1.1.1.79" evidence="6"/>
<evidence type="ECO:0000256" key="4">
    <source>
        <dbReference type="ARBA" id="ARBA00052769"/>
    </source>
</evidence>
<comment type="catalytic activity">
    <reaction evidence="4">
        <text>glycolate + NADP(+) = glyoxylate + NADPH + H(+)</text>
        <dbReference type="Rhea" id="RHEA:10992"/>
        <dbReference type="ChEBI" id="CHEBI:15378"/>
        <dbReference type="ChEBI" id="CHEBI:29805"/>
        <dbReference type="ChEBI" id="CHEBI:36655"/>
        <dbReference type="ChEBI" id="CHEBI:57783"/>
        <dbReference type="ChEBI" id="CHEBI:58349"/>
        <dbReference type="EC" id="1.1.1.79"/>
    </reaction>
</comment>
<dbReference type="InterPro" id="IPR036291">
    <property type="entry name" value="NAD(P)-bd_dom_sf"/>
</dbReference>
<keyword evidence="13" id="KW-1185">Reference proteome</keyword>
<comment type="similarity">
    <text evidence="5">Belongs to the D-isomer specific 2-hydroxyacid dehydrogenase family. GhrB subfamily.</text>
</comment>
<dbReference type="GO" id="GO:0016618">
    <property type="term" value="F:hydroxypyruvate reductase [NAD(P)H] activity"/>
    <property type="evidence" value="ECO:0007669"/>
    <property type="project" value="UniProtKB-EC"/>
</dbReference>
<dbReference type="EMBL" id="SMAN01000019">
    <property type="protein sequence ID" value="TCT19080.1"/>
    <property type="molecule type" value="Genomic_DNA"/>
</dbReference>
<dbReference type="PANTHER" id="PTHR10996:SF283">
    <property type="entry name" value="GLYOXYLATE_HYDROXYPYRUVATE REDUCTASE B"/>
    <property type="match status" value="1"/>
</dbReference>